<dbReference type="Gene3D" id="2.60.40.790">
    <property type="match status" value="1"/>
</dbReference>
<dbReference type="PROSITE" id="PS01031">
    <property type="entry name" value="SHSP"/>
    <property type="match status" value="1"/>
</dbReference>
<dbReference type="PANTHER" id="PTHR45640:SF13">
    <property type="entry name" value="HEAT SHOCK PROTEIN 22-RELATED"/>
    <property type="match status" value="1"/>
</dbReference>
<dbReference type="GO" id="GO:0051082">
    <property type="term" value="F:unfolded protein binding"/>
    <property type="evidence" value="ECO:0007669"/>
    <property type="project" value="TreeGrafter"/>
</dbReference>
<name>A0A915EX28_9BILA</name>
<dbReference type="PANTHER" id="PTHR45640">
    <property type="entry name" value="HEAT SHOCK PROTEIN HSP-12.2-RELATED"/>
    <property type="match status" value="1"/>
</dbReference>
<comment type="similarity">
    <text evidence="2 3">Belongs to the small heat shock protein (HSP20) family.</text>
</comment>
<dbReference type="Proteomes" id="UP000887574">
    <property type="component" value="Unplaced"/>
</dbReference>
<keyword evidence="4" id="KW-0472">Membrane</keyword>
<reference evidence="7" key="1">
    <citation type="submission" date="2022-11" db="UniProtKB">
        <authorList>
            <consortium name="WormBaseParasite"/>
        </authorList>
    </citation>
    <scope>IDENTIFICATION</scope>
</reference>
<dbReference type="Pfam" id="PF00011">
    <property type="entry name" value="HSP20"/>
    <property type="match status" value="1"/>
</dbReference>
<evidence type="ECO:0000259" key="5">
    <source>
        <dbReference type="PROSITE" id="PS01031"/>
    </source>
</evidence>
<keyword evidence="6" id="KW-1185">Reference proteome</keyword>
<dbReference type="InterPro" id="IPR002068">
    <property type="entry name" value="A-crystallin/Hsp20_dom"/>
</dbReference>
<evidence type="ECO:0000256" key="4">
    <source>
        <dbReference type="SAM" id="Phobius"/>
    </source>
</evidence>
<proteinExistence type="inferred from homology"/>
<feature type="transmembrane region" description="Helical" evidence="4">
    <location>
        <begin position="77"/>
        <end position="96"/>
    </location>
</feature>
<evidence type="ECO:0000256" key="3">
    <source>
        <dbReference type="RuleBase" id="RU003616"/>
    </source>
</evidence>
<sequence length="141" mass="15800">MHHYRVDVSGFGPNELKVDVKGDDIIVVGEHKSDTHHEAVERSFSRCVRIPKGIHKESIECHVNKKGHLNIEGKKPLSMFISPKVIFFILLLVLFASDACNSKCWPFCGSKNSCTSWQDCPPLHTCQAKVGERRGKCVPTT</sequence>
<organism evidence="6 7">
    <name type="scientific">Ditylenchus dipsaci</name>
    <dbReference type="NCBI Taxonomy" id="166011"/>
    <lineage>
        <taxon>Eukaryota</taxon>
        <taxon>Metazoa</taxon>
        <taxon>Ecdysozoa</taxon>
        <taxon>Nematoda</taxon>
        <taxon>Chromadorea</taxon>
        <taxon>Rhabditida</taxon>
        <taxon>Tylenchina</taxon>
        <taxon>Tylenchomorpha</taxon>
        <taxon>Sphaerularioidea</taxon>
        <taxon>Anguinidae</taxon>
        <taxon>Anguininae</taxon>
        <taxon>Ditylenchus</taxon>
    </lineage>
</organism>
<evidence type="ECO:0000256" key="1">
    <source>
        <dbReference type="ARBA" id="ARBA00023016"/>
    </source>
</evidence>
<dbReference type="GO" id="GO:0005634">
    <property type="term" value="C:nucleus"/>
    <property type="evidence" value="ECO:0007669"/>
    <property type="project" value="TreeGrafter"/>
</dbReference>
<evidence type="ECO:0000313" key="6">
    <source>
        <dbReference type="Proteomes" id="UP000887574"/>
    </source>
</evidence>
<dbReference type="AlphaFoldDB" id="A0A915EX28"/>
<dbReference type="WBParaSite" id="jg9939">
    <property type="protein sequence ID" value="jg9939"/>
    <property type="gene ID" value="jg9939"/>
</dbReference>
<dbReference type="GO" id="GO:0005737">
    <property type="term" value="C:cytoplasm"/>
    <property type="evidence" value="ECO:0007669"/>
    <property type="project" value="TreeGrafter"/>
</dbReference>
<dbReference type="CDD" id="cd06526">
    <property type="entry name" value="metazoan_ACD"/>
    <property type="match status" value="1"/>
</dbReference>
<evidence type="ECO:0000313" key="7">
    <source>
        <dbReference type="WBParaSite" id="jg9939"/>
    </source>
</evidence>
<feature type="domain" description="SHSP" evidence="5">
    <location>
        <begin position="1"/>
        <end position="92"/>
    </location>
</feature>
<keyword evidence="4" id="KW-0812">Transmembrane</keyword>
<keyword evidence="1" id="KW-0346">Stress response</keyword>
<evidence type="ECO:0000256" key="2">
    <source>
        <dbReference type="PROSITE-ProRule" id="PRU00285"/>
    </source>
</evidence>
<protein>
    <submittedName>
        <fullName evidence="7">SHSP domain-containing protein</fullName>
    </submittedName>
</protein>
<keyword evidence="4" id="KW-1133">Transmembrane helix</keyword>
<dbReference type="SUPFAM" id="SSF49764">
    <property type="entry name" value="HSP20-like chaperones"/>
    <property type="match status" value="1"/>
</dbReference>
<accession>A0A915EX28</accession>
<dbReference type="InterPro" id="IPR008978">
    <property type="entry name" value="HSP20-like_chaperone"/>
</dbReference>
<dbReference type="GO" id="GO:0009408">
    <property type="term" value="P:response to heat"/>
    <property type="evidence" value="ECO:0007669"/>
    <property type="project" value="TreeGrafter"/>
</dbReference>
<dbReference type="GO" id="GO:0042026">
    <property type="term" value="P:protein refolding"/>
    <property type="evidence" value="ECO:0007669"/>
    <property type="project" value="TreeGrafter"/>
</dbReference>
<dbReference type="InterPro" id="IPR001436">
    <property type="entry name" value="Alpha-crystallin/sHSP_animal"/>
</dbReference>